<protein>
    <submittedName>
        <fullName evidence="6">ABC transporter substrate-binding protein</fullName>
    </submittedName>
</protein>
<gene>
    <name evidence="6" type="ORF">ICI42_12940</name>
</gene>
<dbReference type="SUPFAM" id="SSF53850">
    <property type="entry name" value="Periplasmic binding protein-like II"/>
    <property type="match status" value="1"/>
</dbReference>
<evidence type="ECO:0000256" key="2">
    <source>
        <dbReference type="ARBA" id="ARBA00005695"/>
    </source>
</evidence>
<dbReference type="RefSeq" id="WP_188164973.1">
    <property type="nucleotide sequence ID" value="NZ_JACVVX010000003.1"/>
</dbReference>
<evidence type="ECO:0000256" key="3">
    <source>
        <dbReference type="ARBA" id="ARBA00022729"/>
    </source>
</evidence>
<proteinExistence type="inferred from homology"/>
<dbReference type="GO" id="GO:0015833">
    <property type="term" value="P:peptide transport"/>
    <property type="evidence" value="ECO:0007669"/>
    <property type="project" value="TreeGrafter"/>
</dbReference>
<evidence type="ECO:0000259" key="5">
    <source>
        <dbReference type="Pfam" id="PF00496"/>
    </source>
</evidence>
<dbReference type="PIRSF" id="PIRSF002741">
    <property type="entry name" value="MppA"/>
    <property type="match status" value="1"/>
</dbReference>
<name>A0A8J6TZ07_9HYPH</name>
<dbReference type="AlphaFoldDB" id="A0A8J6TZ07"/>
<dbReference type="InterPro" id="IPR030678">
    <property type="entry name" value="Peptide/Ni-bd"/>
</dbReference>
<accession>A0A8J6TZ07</accession>
<dbReference type="InterPro" id="IPR000914">
    <property type="entry name" value="SBP_5_dom"/>
</dbReference>
<evidence type="ECO:0000313" key="6">
    <source>
        <dbReference type="EMBL" id="MBD0415569.1"/>
    </source>
</evidence>
<sequence>MKRTTSYLRSAALIGVLAASFGSVANAADLRFALADDPDALDTKSNRAQTGLTVLTVMCDRLMWTDSKLTILPGLAKSWSWSDDGKELTLDLIEGAKFQDGTPFDAEAVKINIERNKEKGSQRADDISTVASVEAVSPTKVLIKVSEPSAQLLSKLADRVGIVFSPTVIKELGDNLGRAPVCVGPYKFVERVAQDRIVLEKDANYYDAAKYAFDKVTFRIIPDDAVRLANLQSGELDLMEKLDPSNAATVAEDKNLQIIPMTVLNNQTVVLNLNREGPMKDPKVREALEMALDRQAIVDVAFAGQYQAGNQFVAPDSPFYNADFPIPARDPEKAKALIAEAGLQEPVPLKILVPNRPLSVRVGEMMQAMGTNAGFAITLDVVDFATTLKLTDEGNFESWGPIGPQFANDLDTVAYPVLHSTGGRNLSRYKSPEMDKLLEATRTATDPAKRMELFKEASALAVKDRPVLYLYHQKPLFVATSKLKGFHATGDGFVKLDGMTID</sequence>
<organism evidence="6 7">
    <name type="scientific">Oryzicola mucosus</name>
    <dbReference type="NCBI Taxonomy" id="2767425"/>
    <lineage>
        <taxon>Bacteria</taxon>
        <taxon>Pseudomonadati</taxon>
        <taxon>Pseudomonadota</taxon>
        <taxon>Alphaproteobacteria</taxon>
        <taxon>Hyphomicrobiales</taxon>
        <taxon>Phyllobacteriaceae</taxon>
        <taxon>Oryzicola</taxon>
    </lineage>
</organism>
<dbReference type="Gene3D" id="3.90.76.10">
    <property type="entry name" value="Dipeptide-binding Protein, Domain 1"/>
    <property type="match status" value="1"/>
</dbReference>
<feature type="domain" description="Solute-binding protein family 5" evidence="5">
    <location>
        <begin position="71"/>
        <end position="423"/>
    </location>
</feature>
<dbReference type="Pfam" id="PF00496">
    <property type="entry name" value="SBP_bac_5"/>
    <property type="match status" value="1"/>
</dbReference>
<reference evidence="6" key="1">
    <citation type="submission" date="2020-09" db="EMBL/GenBank/DDBJ databases">
        <title>Genome seq and assembly of Tianweitania sp.</title>
        <authorList>
            <person name="Chhetri G."/>
        </authorList>
    </citation>
    <scope>NUCLEOTIDE SEQUENCE</scope>
    <source>
        <strain evidence="6">Rool2</strain>
    </source>
</reference>
<evidence type="ECO:0000256" key="1">
    <source>
        <dbReference type="ARBA" id="ARBA00004418"/>
    </source>
</evidence>
<feature type="chain" id="PRO_5035290729" evidence="4">
    <location>
        <begin position="28"/>
        <end position="502"/>
    </location>
</feature>
<dbReference type="GO" id="GO:1904680">
    <property type="term" value="F:peptide transmembrane transporter activity"/>
    <property type="evidence" value="ECO:0007669"/>
    <property type="project" value="TreeGrafter"/>
</dbReference>
<evidence type="ECO:0000256" key="4">
    <source>
        <dbReference type="SAM" id="SignalP"/>
    </source>
</evidence>
<dbReference type="Gene3D" id="3.10.105.10">
    <property type="entry name" value="Dipeptide-binding Protein, Domain 3"/>
    <property type="match status" value="1"/>
</dbReference>
<evidence type="ECO:0000313" key="7">
    <source>
        <dbReference type="Proteomes" id="UP000643405"/>
    </source>
</evidence>
<comment type="caution">
    <text evidence="6">The sequence shown here is derived from an EMBL/GenBank/DDBJ whole genome shotgun (WGS) entry which is preliminary data.</text>
</comment>
<keyword evidence="3 4" id="KW-0732">Signal</keyword>
<dbReference type="GO" id="GO:0030288">
    <property type="term" value="C:outer membrane-bounded periplasmic space"/>
    <property type="evidence" value="ECO:0007669"/>
    <property type="project" value="UniProtKB-ARBA"/>
</dbReference>
<dbReference type="Proteomes" id="UP000643405">
    <property type="component" value="Unassembled WGS sequence"/>
</dbReference>
<dbReference type="GO" id="GO:0043190">
    <property type="term" value="C:ATP-binding cassette (ABC) transporter complex"/>
    <property type="evidence" value="ECO:0007669"/>
    <property type="project" value="InterPro"/>
</dbReference>
<feature type="signal peptide" evidence="4">
    <location>
        <begin position="1"/>
        <end position="27"/>
    </location>
</feature>
<dbReference type="PANTHER" id="PTHR30290:SF38">
    <property type="entry name" value="D,D-DIPEPTIDE-BINDING PERIPLASMIC PROTEIN DDPA-RELATED"/>
    <property type="match status" value="1"/>
</dbReference>
<keyword evidence="7" id="KW-1185">Reference proteome</keyword>
<dbReference type="InterPro" id="IPR039424">
    <property type="entry name" value="SBP_5"/>
</dbReference>
<dbReference type="Gene3D" id="3.40.190.10">
    <property type="entry name" value="Periplasmic binding protein-like II"/>
    <property type="match status" value="1"/>
</dbReference>
<dbReference type="PANTHER" id="PTHR30290">
    <property type="entry name" value="PERIPLASMIC BINDING COMPONENT OF ABC TRANSPORTER"/>
    <property type="match status" value="1"/>
</dbReference>
<comment type="subcellular location">
    <subcellularLocation>
        <location evidence="1">Periplasm</location>
    </subcellularLocation>
</comment>
<comment type="similarity">
    <text evidence="2">Belongs to the bacterial solute-binding protein 5 family.</text>
</comment>
<dbReference type="EMBL" id="JACVVX010000003">
    <property type="protein sequence ID" value="MBD0415569.1"/>
    <property type="molecule type" value="Genomic_DNA"/>
</dbReference>